<dbReference type="EMBL" id="KV419428">
    <property type="protein sequence ID" value="KZS89339.1"/>
    <property type="molecule type" value="Genomic_DNA"/>
</dbReference>
<proteinExistence type="predicted"/>
<feature type="region of interest" description="Disordered" evidence="1">
    <location>
        <begin position="1"/>
        <end position="33"/>
    </location>
</feature>
<accession>A0A164Q5A9</accession>
<dbReference type="Proteomes" id="UP000076722">
    <property type="component" value="Unassembled WGS sequence"/>
</dbReference>
<gene>
    <name evidence="2" type="ORF">SISNIDRAFT_228669</name>
</gene>
<feature type="compositionally biased region" description="Polar residues" evidence="1">
    <location>
        <begin position="12"/>
        <end position="32"/>
    </location>
</feature>
<evidence type="ECO:0000313" key="3">
    <source>
        <dbReference type="Proteomes" id="UP000076722"/>
    </source>
</evidence>
<protein>
    <submittedName>
        <fullName evidence="2">Uncharacterized protein</fullName>
    </submittedName>
</protein>
<dbReference type="AlphaFoldDB" id="A0A164Q5A9"/>
<organism evidence="2 3">
    <name type="scientific">Sistotremastrum niveocremeum HHB9708</name>
    <dbReference type="NCBI Taxonomy" id="1314777"/>
    <lineage>
        <taxon>Eukaryota</taxon>
        <taxon>Fungi</taxon>
        <taxon>Dikarya</taxon>
        <taxon>Basidiomycota</taxon>
        <taxon>Agaricomycotina</taxon>
        <taxon>Agaricomycetes</taxon>
        <taxon>Sistotremastrales</taxon>
        <taxon>Sistotremastraceae</taxon>
        <taxon>Sertulicium</taxon>
        <taxon>Sertulicium niveocremeum</taxon>
    </lineage>
</organism>
<name>A0A164Q5A9_9AGAM</name>
<evidence type="ECO:0000313" key="2">
    <source>
        <dbReference type="EMBL" id="KZS89339.1"/>
    </source>
</evidence>
<evidence type="ECO:0000256" key="1">
    <source>
        <dbReference type="SAM" id="MobiDB-lite"/>
    </source>
</evidence>
<sequence>MQLPFSRGKPCSSASLSSFHLPNEDVSSSVSPIQEPMSTCVAYSPLNRSNLRSESEPSTYMKMHETKELLPAVLSEDDVLQSLGLLGYRNGKSSQLVKKLPTTILLSAGGILSEASKRDTSQGMKKARNTWKSSRPLLKLLLPQVPLKVIRLYEERKRHRSGLKYVPDSIQIIVTSPTALLRTYDDGSAYDGHSSQCHDEEGEVSDSDSLAGSDHSPELQGSDFILSSLATPDSFEDDLQLAGLYTSYSAAESVFDEFTPPSSPPLP</sequence>
<keyword evidence="3" id="KW-1185">Reference proteome</keyword>
<reference evidence="2 3" key="1">
    <citation type="journal article" date="2016" name="Mol. Biol. Evol.">
        <title>Comparative Genomics of Early-Diverging Mushroom-Forming Fungi Provides Insights into the Origins of Lignocellulose Decay Capabilities.</title>
        <authorList>
            <person name="Nagy L.G."/>
            <person name="Riley R."/>
            <person name="Tritt A."/>
            <person name="Adam C."/>
            <person name="Daum C."/>
            <person name="Floudas D."/>
            <person name="Sun H."/>
            <person name="Yadav J.S."/>
            <person name="Pangilinan J."/>
            <person name="Larsson K.H."/>
            <person name="Matsuura K."/>
            <person name="Barry K."/>
            <person name="Labutti K."/>
            <person name="Kuo R."/>
            <person name="Ohm R.A."/>
            <person name="Bhattacharya S.S."/>
            <person name="Shirouzu T."/>
            <person name="Yoshinaga Y."/>
            <person name="Martin F.M."/>
            <person name="Grigoriev I.V."/>
            <person name="Hibbett D.S."/>
        </authorList>
    </citation>
    <scope>NUCLEOTIDE SEQUENCE [LARGE SCALE GENOMIC DNA]</scope>
    <source>
        <strain evidence="2 3">HHB9708</strain>
    </source>
</reference>
<feature type="region of interest" description="Disordered" evidence="1">
    <location>
        <begin position="190"/>
        <end position="219"/>
    </location>
</feature>